<feature type="compositionally biased region" description="Basic and acidic residues" evidence="8">
    <location>
        <begin position="29"/>
        <end position="39"/>
    </location>
</feature>
<evidence type="ECO:0000256" key="4">
    <source>
        <dbReference type="ARBA" id="ARBA00023163"/>
    </source>
</evidence>
<dbReference type="CDD" id="cd07977">
    <property type="entry name" value="TFIIE_beta_winged_helix"/>
    <property type="match status" value="1"/>
</dbReference>
<dbReference type="GO" id="GO:0005673">
    <property type="term" value="C:transcription factor TFIIE complex"/>
    <property type="evidence" value="ECO:0007669"/>
    <property type="project" value="UniProtKB-UniRule"/>
</dbReference>
<evidence type="ECO:0000256" key="6">
    <source>
        <dbReference type="ARBA" id="ARBA00025581"/>
    </source>
</evidence>
<feature type="domain" description="TFIIE beta" evidence="9">
    <location>
        <begin position="53"/>
        <end position="136"/>
    </location>
</feature>
<evidence type="ECO:0000256" key="5">
    <source>
        <dbReference type="ARBA" id="ARBA00023242"/>
    </source>
</evidence>
<keyword evidence="11" id="KW-1185">Reference proteome</keyword>
<evidence type="ECO:0000256" key="1">
    <source>
        <dbReference type="ARBA" id="ARBA00004123"/>
    </source>
</evidence>
<dbReference type="InterPro" id="IPR016656">
    <property type="entry name" value="TFIIE-bsu"/>
</dbReference>
<evidence type="ECO:0000313" key="10">
    <source>
        <dbReference type="EMBL" id="KAK7067873.1"/>
    </source>
</evidence>
<dbReference type="Proteomes" id="UP001381693">
    <property type="component" value="Unassembled WGS sequence"/>
</dbReference>
<organism evidence="10 11">
    <name type="scientific">Halocaridina rubra</name>
    <name type="common">Hawaiian red shrimp</name>
    <dbReference type="NCBI Taxonomy" id="373956"/>
    <lineage>
        <taxon>Eukaryota</taxon>
        <taxon>Metazoa</taxon>
        <taxon>Ecdysozoa</taxon>
        <taxon>Arthropoda</taxon>
        <taxon>Crustacea</taxon>
        <taxon>Multicrustacea</taxon>
        <taxon>Malacostraca</taxon>
        <taxon>Eumalacostraca</taxon>
        <taxon>Eucarida</taxon>
        <taxon>Decapoda</taxon>
        <taxon>Pleocyemata</taxon>
        <taxon>Caridea</taxon>
        <taxon>Atyoidea</taxon>
        <taxon>Atyidae</taxon>
        <taxon>Halocaridina</taxon>
    </lineage>
</organism>
<evidence type="ECO:0000313" key="11">
    <source>
        <dbReference type="Proteomes" id="UP001381693"/>
    </source>
</evidence>
<dbReference type="FunFam" id="1.10.10.10:FF:000177">
    <property type="entry name" value="Transcription initiation factor IIE subunit beta"/>
    <property type="match status" value="1"/>
</dbReference>
<dbReference type="PROSITE" id="PS51351">
    <property type="entry name" value="TFIIE_BETA_C"/>
    <property type="match status" value="1"/>
</dbReference>
<gene>
    <name evidence="10" type="primary">GTF2E2</name>
    <name evidence="10" type="ORF">SK128_026331</name>
</gene>
<keyword evidence="3 7" id="KW-0238">DNA-binding</keyword>
<dbReference type="PANTHER" id="PTHR12716">
    <property type="entry name" value="TRANSCRIPTION INITIATION FACTOR IIE, BETA SUBUNIT"/>
    <property type="match status" value="1"/>
</dbReference>
<protein>
    <recommendedName>
        <fullName evidence="7">Transcription initiation factor IIE subunit beta</fullName>
    </recommendedName>
</protein>
<evidence type="ECO:0000259" key="9">
    <source>
        <dbReference type="PROSITE" id="PS51351"/>
    </source>
</evidence>
<dbReference type="PIRSF" id="PIRSF016398">
    <property type="entry name" value="TFIIE-beta"/>
    <property type="match status" value="1"/>
</dbReference>
<dbReference type="Pfam" id="PF18121">
    <property type="entry name" value="TFA2_Winged_2"/>
    <property type="match status" value="1"/>
</dbReference>
<comment type="caution">
    <text evidence="10">The sequence shown here is derived from an EMBL/GenBank/DDBJ whole genome shotgun (WGS) entry which is preliminary data.</text>
</comment>
<keyword evidence="4 7" id="KW-0804">Transcription</keyword>
<proteinExistence type="inferred from homology"/>
<comment type="similarity">
    <text evidence="7">Belongs to the TFIIE beta subunit family.</text>
</comment>
<dbReference type="GO" id="GO:0001097">
    <property type="term" value="F:TFIIH-class transcription factor complex binding"/>
    <property type="evidence" value="ECO:0007669"/>
    <property type="project" value="TreeGrafter"/>
</dbReference>
<evidence type="ECO:0000256" key="7">
    <source>
        <dbReference type="PIRNR" id="PIRNR016398"/>
    </source>
</evidence>
<dbReference type="InterPro" id="IPR036388">
    <property type="entry name" value="WH-like_DNA-bd_sf"/>
</dbReference>
<dbReference type="InterPro" id="IPR036390">
    <property type="entry name" value="WH_DNA-bd_sf"/>
</dbReference>
<dbReference type="InterPro" id="IPR003166">
    <property type="entry name" value="TFIIE_bsu_DNA-bd"/>
</dbReference>
<accession>A0AAN8WS77</accession>
<comment type="subcellular location">
    <subcellularLocation>
        <location evidence="1 7">Nucleus</location>
    </subcellularLocation>
</comment>
<comment type="subunit">
    <text evidence="7">Tetramer of two alpha and two beta chains.</text>
</comment>
<evidence type="ECO:0000256" key="3">
    <source>
        <dbReference type="ARBA" id="ARBA00023125"/>
    </source>
</evidence>
<comment type="function">
    <text evidence="6 7">Recruits TFIIH to the initiation complex and stimulates the RNA polymerase II C-terminal domain kinase and DNA-dependent ATPase activities of TFIIH. Both TFIIH and TFIIE are required for promoter clearance by RNA polymerase.</text>
</comment>
<name>A0AAN8WS77_HALRR</name>
<dbReference type="Pfam" id="PF02186">
    <property type="entry name" value="TFIIE_beta"/>
    <property type="match status" value="1"/>
</dbReference>
<dbReference type="PANTHER" id="PTHR12716:SF8">
    <property type="entry name" value="TRANSCRIPTION INITIATION FACTOR IIE SUBUNIT BETA"/>
    <property type="match status" value="1"/>
</dbReference>
<evidence type="ECO:0000256" key="2">
    <source>
        <dbReference type="ARBA" id="ARBA00023015"/>
    </source>
</evidence>
<dbReference type="AlphaFoldDB" id="A0AAN8WS77"/>
<feature type="region of interest" description="Disordered" evidence="8">
    <location>
        <begin position="17"/>
        <end position="55"/>
    </location>
</feature>
<keyword evidence="2 7" id="KW-0805">Transcription regulation</keyword>
<dbReference type="EMBL" id="JAXCGZ010017616">
    <property type="protein sequence ID" value="KAK7067873.1"/>
    <property type="molecule type" value="Genomic_DNA"/>
</dbReference>
<dbReference type="InterPro" id="IPR040501">
    <property type="entry name" value="TFA2_Winged_2"/>
</dbReference>
<dbReference type="Gene3D" id="1.10.10.10">
    <property type="entry name" value="Winged helix-like DNA-binding domain superfamily/Winged helix DNA-binding domain"/>
    <property type="match status" value="1"/>
</dbReference>
<keyword evidence="5 7" id="KW-0539">Nucleus</keyword>
<sequence length="276" mass="31781">MDKSLLREKEAFMRRAIANPSIEVKKKKSDSIHASDAAKKKSSSKPLTTDPAAYKSLSGGAQHKFTALARIVKHMKARHQDGETHPLSLDEILDETNQLNVGAKVKQWLMTEALPDNPKIQEIDGKYLFKPALNVRDRKTMLKLLRHHDMKGFGGILLEDIQESLPHCDKIMKQLDKDILRIIRQTDKKQIIFYHDKGINFPVEKEFQNLWRNTSVDGLQDDNIEEYLNKQGIKSMQDTGPKVKPIRRKIKKSRQRATKISDNEHMQHVLQNYDAV</sequence>
<dbReference type="SUPFAM" id="SSF46785">
    <property type="entry name" value="Winged helix' DNA-binding domain"/>
    <property type="match status" value="1"/>
</dbReference>
<dbReference type="GO" id="GO:0003677">
    <property type="term" value="F:DNA binding"/>
    <property type="evidence" value="ECO:0007669"/>
    <property type="project" value="UniProtKB-UniRule"/>
</dbReference>
<evidence type="ECO:0000256" key="8">
    <source>
        <dbReference type="SAM" id="MobiDB-lite"/>
    </source>
</evidence>
<dbReference type="GO" id="GO:0006367">
    <property type="term" value="P:transcription initiation at RNA polymerase II promoter"/>
    <property type="evidence" value="ECO:0007669"/>
    <property type="project" value="UniProtKB-UniRule"/>
</dbReference>
<reference evidence="10 11" key="1">
    <citation type="submission" date="2023-11" db="EMBL/GenBank/DDBJ databases">
        <title>Halocaridina rubra genome assembly.</title>
        <authorList>
            <person name="Smith C."/>
        </authorList>
    </citation>
    <scope>NUCLEOTIDE SEQUENCE [LARGE SCALE GENOMIC DNA]</scope>
    <source>
        <strain evidence="10">EP-1</strain>
        <tissue evidence="10">Whole</tissue>
    </source>
</reference>